<feature type="compositionally biased region" description="Basic and acidic residues" evidence="1">
    <location>
        <begin position="80"/>
        <end position="91"/>
    </location>
</feature>
<name>K6PYR9_9FIRM</name>
<dbReference type="HOGENOM" id="CLU_2426032_0_0_9"/>
<feature type="region of interest" description="Disordered" evidence="1">
    <location>
        <begin position="52"/>
        <end position="91"/>
    </location>
</feature>
<dbReference type="EMBL" id="AENY02000004">
    <property type="protein sequence ID" value="EKP93888.1"/>
    <property type="molecule type" value="Genomic_DNA"/>
</dbReference>
<accession>K6PYR9</accession>
<evidence type="ECO:0000313" key="3">
    <source>
        <dbReference type="Proteomes" id="UP000005710"/>
    </source>
</evidence>
<organism evidence="2 3">
    <name type="scientific">Thermaerobacter subterraneus DSM 13965</name>
    <dbReference type="NCBI Taxonomy" id="867903"/>
    <lineage>
        <taxon>Bacteria</taxon>
        <taxon>Bacillati</taxon>
        <taxon>Bacillota</taxon>
        <taxon>Clostridia</taxon>
        <taxon>Eubacteriales</taxon>
        <taxon>Clostridiales Family XVII. Incertae Sedis</taxon>
        <taxon>Thermaerobacter</taxon>
    </lineage>
</organism>
<comment type="caution">
    <text evidence="2">The sequence shown here is derived from an EMBL/GenBank/DDBJ whole genome shotgun (WGS) entry which is preliminary data.</text>
</comment>
<sequence length="91" mass="9421">MRGCTAGRGHLAVKAQCEAAAATEAWYAQRTRARLAASLLAVPAGTERQALEEEARCRAPRAAAAGRGPGTGMGTPGPELGRRPRGVDVRP</sequence>
<reference evidence="2" key="2">
    <citation type="submission" date="2012-10" db="EMBL/GenBank/DDBJ databases">
        <title>Improved high-quality draft of Thermaerobacter subterraneus C21, DSM 13965.</title>
        <authorList>
            <consortium name="DOE Joint Genome Institute"/>
            <person name="Eisen J."/>
            <person name="Huntemann M."/>
            <person name="Wei C.-L."/>
            <person name="Han J."/>
            <person name="Detter J.C."/>
            <person name="Han C."/>
            <person name="Tapia R."/>
            <person name="Chen A."/>
            <person name="Kyrpides N."/>
            <person name="Mavromatis K."/>
            <person name="Markowitz V."/>
            <person name="Szeto E."/>
            <person name="Ivanova N."/>
            <person name="Mikhailova N."/>
            <person name="Ovchinnikova G."/>
            <person name="Pagani I."/>
            <person name="Pati A."/>
            <person name="Goodwin L."/>
            <person name="Nordberg H.P."/>
            <person name="Cantor M.N."/>
            <person name="Hua S.X."/>
            <person name="Woyke T."/>
            <person name="Eisen J."/>
            <person name="Klenk H.-P."/>
        </authorList>
    </citation>
    <scope>NUCLEOTIDE SEQUENCE [LARGE SCALE GENOMIC DNA]</scope>
    <source>
        <strain evidence="2">DSM 13965</strain>
    </source>
</reference>
<keyword evidence="3" id="KW-1185">Reference proteome</keyword>
<reference evidence="2" key="1">
    <citation type="submission" date="2010-10" db="EMBL/GenBank/DDBJ databases">
        <authorList>
            <consortium name="US DOE Joint Genome Institute (JGI-PGF)"/>
            <person name="Lucas S."/>
            <person name="Copeland A."/>
            <person name="Lapidus A."/>
            <person name="Bruce D."/>
            <person name="Goodwin L."/>
            <person name="Pitluck S."/>
            <person name="Kyrpides N."/>
            <person name="Mavromatis K."/>
            <person name="Detter J.C."/>
            <person name="Han C."/>
            <person name="Land M."/>
            <person name="Hauser L."/>
            <person name="Markowitz V."/>
            <person name="Cheng J.-F."/>
            <person name="Hugenholtz P."/>
            <person name="Woyke T."/>
            <person name="Wu D."/>
            <person name="Pukall R."/>
            <person name="Wahrenburg C."/>
            <person name="Brambilla E."/>
            <person name="Klenk H.-P."/>
            <person name="Eisen J.A."/>
        </authorList>
    </citation>
    <scope>NUCLEOTIDE SEQUENCE [LARGE SCALE GENOMIC DNA]</scope>
    <source>
        <strain evidence="2">DSM 13965</strain>
    </source>
</reference>
<dbReference type="Proteomes" id="UP000005710">
    <property type="component" value="Unassembled WGS sequence"/>
</dbReference>
<dbReference type="AlphaFoldDB" id="K6PYR9"/>
<protein>
    <submittedName>
        <fullName evidence="2">Uncharacterized protein</fullName>
    </submittedName>
</protein>
<evidence type="ECO:0000256" key="1">
    <source>
        <dbReference type="SAM" id="MobiDB-lite"/>
    </source>
</evidence>
<proteinExistence type="predicted"/>
<evidence type="ECO:0000313" key="2">
    <source>
        <dbReference type="EMBL" id="EKP93888.1"/>
    </source>
</evidence>
<gene>
    <name evidence="2" type="ORF">ThesuDRAFT_00132</name>
</gene>